<feature type="compositionally biased region" description="Low complexity" evidence="6">
    <location>
        <begin position="62"/>
        <end position="73"/>
    </location>
</feature>
<keyword evidence="5" id="KW-0012">Acyltransferase</keyword>
<evidence type="ECO:0000256" key="2">
    <source>
        <dbReference type="ARBA" id="ARBA00007907"/>
    </source>
</evidence>
<evidence type="ECO:0000256" key="1">
    <source>
        <dbReference type="ARBA" id="ARBA00004821"/>
    </source>
</evidence>
<dbReference type="Pfam" id="PF21948">
    <property type="entry name" value="LplA-B_cat"/>
    <property type="match status" value="1"/>
</dbReference>
<dbReference type="EMBL" id="JALLAZ020001270">
    <property type="protein sequence ID" value="KAL3777701.1"/>
    <property type="molecule type" value="Genomic_DNA"/>
</dbReference>
<feature type="compositionally biased region" description="Basic and acidic residues" evidence="6">
    <location>
        <begin position="26"/>
        <end position="46"/>
    </location>
</feature>
<dbReference type="CDD" id="cd16444">
    <property type="entry name" value="LipB"/>
    <property type="match status" value="1"/>
</dbReference>
<sequence length="432" mass="47982">MVSVALLPLTGGRVPSGRCVGDNDEIGQRYKPRCDHDSDKASHLLDNDDGDVATTSWASKLSSSSTTTPSSPRSRPRIPVGADAEGAATGDDSTRERGGACDRRRGAAVHVRSALSNGPVSYENGWAWQQVLLGRRLECMRRRTQRRRRDFDVDVDVIDDPDDDLDDDDDRDWLLLFEHEPTYTLGRGASVDHLTFLDDDASRDDDRRRLRRDYRGIDASRLQVDRRSNDDDSPPPLDRRIGVEDEVDIVLTERRRRAAVRPPVIAPNGAPVHRVERGGEVTFHGPGQLVLYPLLSLDGDVRRRDLHGYLRSMEEVAIRALSRYGVHSYRDPDRTGVWVDGSKIAAVGVSCSRWITAHGLALNVDVDLRYFDADVVRPCGIGDRGVTSLSRAMGGDEDYSVKCPTVEEVGRVALECFGEVFGVDLIQEEGIR</sequence>
<dbReference type="InterPro" id="IPR020605">
    <property type="entry name" value="Octanoyltransferase_CS"/>
</dbReference>
<feature type="compositionally biased region" description="Low complexity" evidence="6">
    <location>
        <begin position="81"/>
        <end position="91"/>
    </location>
</feature>
<evidence type="ECO:0000256" key="5">
    <source>
        <dbReference type="ARBA" id="ARBA00023315"/>
    </source>
</evidence>
<evidence type="ECO:0000259" key="7">
    <source>
        <dbReference type="PROSITE" id="PS51733"/>
    </source>
</evidence>
<evidence type="ECO:0000256" key="3">
    <source>
        <dbReference type="ARBA" id="ARBA00012334"/>
    </source>
</evidence>
<dbReference type="AlphaFoldDB" id="A0ABD3NRD9"/>
<gene>
    <name evidence="8" type="ORF">ACHAW5_010339</name>
</gene>
<feature type="domain" description="BPL/LPL catalytic" evidence="7">
    <location>
        <begin position="232"/>
        <end position="425"/>
    </location>
</feature>
<evidence type="ECO:0000256" key="6">
    <source>
        <dbReference type="SAM" id="MobiDB-lite"/>
    </source>
</evidence>
<evidence type="ECO:0000313" key="8">
    <source>
        <dbReference type="EMBL" id="KAL3777701.1"/>
    </source>
</evidence>
<evidence type="ECO:0000313" key="9">
    <source>
        <dbReference type="Proteomes" id="UP001530315"/>
    </source>
</evidence>
<dbReference type="EC" id="2.3.1.181" evidence="3"/>
<feature type="compositionally biased region" description="Basic and acidic residues" evidence="6">
    <location>
        <begin position="92"/>
        <end position="104"/>
    </location>
</feature>
<dbReference type="InterPro" id="IPR004143">
    <property type="entry name" value="BPL_LPL_catalytic"/>
</dbReference>
<dbReference type="Gene3D" id="3.30.930.10">
    <property type="entry name" value="Bira Bifunctional Protein, Domain 2"/>
    <property type="match status" value="1"/>
</dbReference>
<dbReference type="InterPro" id="IPR045864">
    <property type="entry name" value="aa-tRNA-synth_II/BPL/LPL"/>
</dbReference>
<dbReference type="Proteomes" id="UP001530315">
    <property type="component" value="Unassembled WGS sequence"/>
</dbReference>
<dbReference type="SUPFAM" id="SSF55681">
    <property type="entry name" value="Class II aaRS and biotin synthetases"/>
    <property type="match status" value="1"/>
</dbReference>
<reference evidence="8 9" key="1">
    <citation type="submission" date="2024-10" db="EMBL/GenBank/DDBJ databases">
        <title>Updated reference genomes for cyclostephanoid diatoms.</title>
        <authorList>
            <person name="Roberts W.R."/>
            <person name="Alverson A.J."/>
        </authorList>
    </citation>
    <scope>NUCLEOTIDE SEQUENCE [LARGE SCALE GENOMIC DNA]</scope>
    <source>
        <strain evidence="8 9">AJA276-08</strain>
    </source>
</reference>
<evidence type="ECO:0000256" key="4">
    <source>
        <dbReference type="ARBA" id="ARBA00022679"/>
    </source>
</evidence>
<dbReference type="NCBIfam" id="TIGR00214">
    <property type="entry name" value="lipB"/>
    <property type="match status" value="1"/>
</dbReference>
<feature type="region of interest" description="Disordered" evidence="6">
    <location>
        <begin position="1"/>
        <end position="104"/>
    </location>
</feature>
<comment type="caution">
    <text evidence="8">The sequence shown here is derived from an EMBL/GenBank/DDBJ whole genome shotgun (WGS) entry which is preliminary data.</text>
</comment>
<keyword evidence="4" id="KW-0808">Transferase</keyword>
<comment type="similarity">
    <text evidence="2">Belongs to the LipB family.</text>
</comment>
<feature type="region of interest" description="Disordered" evidence="6">
    <location>
        <begin position="221"/>
        <end position="240"/>
    </location>
</feature>
<dbReference type="PROSITE" id="PS01313">
    <property type="entry name" value="LIPB"/>
    <property type="match status" value="1"/>
</dbReference>
<keyword evidence="9" id="KW-1185">Reference proteome</keyword>
<dbReference type="HAMAP" id="MF_00013">
    <property type="entry name" value="LipB"/>
    <property type="match status" value="1"/>
</dbReference>
<proteinExistence type="inferred from homology"/>
<accession>A0ABD3NRD9</accession>
<feature type="compositionally biased region" description="Basic and acidic residues" evidence="6">
    <location>
        <begin position="221"/>
        <end position="230"/>
    </location>
</feature>
<dbReference type="PROSITE" id="PS51733">
    <property type="entry name" value="BPL_LPL_CATALYTIC"/>
    <property type="match status" value="1"/>
</dbReference>
<dbReference type="GO" id="GO:0033819">
    <property type="term" value="F:lipoyl(octanoyl) transferase activity"/>
    <property type="evidence" value="ECO:0007669"/>
    <property type="project" value="UniProtKB-EC"/>
</dbReference>
<name>A0ABD3NRD9_9STRA</name>
<dbReference type="InterPro" id="IPR000544">
    <property type="entry name" value="Octanoyltransferase"/>
</dbReference>
<organism evidence="8 9">
    <name type="scientific">Stephanodiscus triporus</name>
    <dbReference type="NCBI Taxonomy" id="2934178"/>
    <lineage>
        <taxon>Eukaryota</taxon>
        <taxon>Sar</taxon>
        <taxon>Stramenopiles</taxon>
        <taxon>Ochrophyta</taxon>
        <taxon>Bacillariophyta</taxon>
        <taxon>Coscinodiscophyceae</taxon>
        <taxon>Thalassiosirophycidae</taxon>
        <taxon>Stephanodiscales</taxon>
        <taxon>Stephanodiscaceae</taxon>
        <taxon>Stephanodiscus</taxon>
    </lineage>
</organism>
<comment type="pathway">
    <text evidence="1">Protein modification; protein lipoylation via endogenous pathway; protein N(6)-(lipoyl)lysine from octanoyl-[acyl-carrier-protein]: step 1/2.</text>
</comment>
<dbReference type="PANTHER" id="PTHR10993:SF7">
    <property type="entry name" value="LIPOYLTRANSFERASE 2, MITOCHONDRIAL-RELATED"/>
    <property type="match status" value="1"/>
</dbReference>
<protein>
    <recommendedName>
        <fullName evidence="3">lipoyl(octanoyl) transferase</fullName>
        <ecNumber evidence="3">2.3.1.181</ecNumber>
    </recommendedName>
</protein>
<dbReference type="PANTHER" id="PTHR10993">
    <property type="entry name" value="OCTANOYLTRANSFERASE"/>
    <property type="match status" value="1"/>
</dbReference>